<protein>
    <submittedName>
        <fullName evidence="2">Ribosomal protein L6</fullName>
    </submittedName>
</protein>
<gene>
    <name evidence="2" type="ORF">BVC80_1605g41</name>
</gene>
<dbReference type="InterPro" id="IPR020526">
    <property type="entry name" value="Ribosomal_cL38"/>
</dbReference>
<dbReference type="GO" id="GO:0009507">
    <property type="term" value="C:chloroplast"/>
    <property type="evidence" value="ECO:0007669"/>
    <property type="project" value="InterPro"/>
</dbReference>
<dbReference type="GO" id="GO:0019843">
    <property type="term" value="F:rRNA binding"/>
    <property type="evidence" value="ECO:0007669"/>
    <property type="project" value="InterPro"/>
</dbReference>
<proteinExistence type="predicted"/>
<dbReference type="GO" id="GO:0006412">
    <property type="term" value="P:translation"/>
    <property type="evidence" value="ECO:0007669"/>
    <property type="project" value="InterPro"/>
</dbReference>
<dbReference type="GO" id="GO:0003735">
    <property type="term" value="F:structural constituent of ribosome"/>
    <property type="evidence" value="ECO:0007669"/>
    <property type="project" value="InterPro"/>
</dbReference>
<dbReference type="EMBL" id="MVGT01002614">
    <property type="protein sequence ID" value="OVA07350.1"/>
    <property type="molecule type" value="Genomic_DNA"/>
</dbReference>
<dbReference type="PANTHER" id="PTHR36798:SF2">
    <property type="entry name" value="LARGE RIBOSOMAL SUBUNIT PROTEIN CL38"/>
    <property type="match status" value="1"/>
</dbReference>
<dbReference type="PANTHER" id="PTHR36798">
    <property type="entry name" value="50S RIBOSOMAL PROTEIN 6, CHLOROPLASTIC"/>
    <property type="match status" value="1"/>
</dbReference>
<evidence type="ECO:0000313" key="3">
    <source>
        <dbReference type="Proteomes" id="UP000195402"/>
    </source>
</evidence>
<organism evidence="2 3">
    <name type="scientific">Macleaya cordata</name>
    <name type="common">Five-seeded plume-poppy</name>
    <name type="synonym">Bocconia cordata</name>
    <dbReference type="NCBI Taxonomy" id="56857"/>
    <lineage>
        <taxon>Eukaryota</taxon>
        <taxon>Viridiplantae</taxon>
        <taxon>Streptophyta</taxon>
        <taxon>Embryophyta</taxon>
        <taxon>Tracheophyta</taxon>
        <taxon>Spermatophyta</taxon>
        <taxon>Magnoliopsida</taxon>
        <taxon>Ranunculales</taxon>
        <taxon>Papaveraceae</taxon>
        <taxon>Papaveroideae</taxon>
        <taxon>Macleaya</taxon>
    </lineage>
</organism>
<dbReference type="FunCoup" id="A0A200QA63">
    <property type="interactions" value="938"/>
</dbReference>
<dbReference type="OrthoDB" id="1848184at2759"/>
<sequence length="124" mass="13185">MSISSFFGSAVVVLRQPNNSVSVCTSGGALPHMRRARVGVVTAPPEGGWVGGGVQIECSSRPQKKATAHHRKTRPKKSQPWDIRRGPTVYPPLPPLPAEWTLVSSSATIDTTSTDSVISDPSQP</sequence>
<evidence type="ECO:0000256" key="1">
    <source>
        <dbReference type="SAM" id="MobiDB-lite"/>
    </source>
</evidence>
<reference evidence="2 3" key="1">
    <citation type="journal article" date="2017" name="Mol. Plant">
        <title>The Genome of Medicinal Plant Macleaya cordata Provides New Insights into Benzylisoquinoline Alkaloids Metabolism.</title>
        <authorList>
            <person name="Liu X."/>
            <person name="Liu Y."/>
            <person name="Huang P."/>
            <person name="Ma Y."/>
            <person name="Qing Z."/>
            <person name="Tang Q."/>
            <person name="Cao H."/>
            <person name="Cheng P."/>
            <person name="Zheng Y."/>
            <person name="Yuan Z."/>
            <person name="Zhou Y."/>
            <person name="Liu J."/>
            <person name="Tang Z."/>
            <person name="Zhuo Y."/>
            <person name="Zhang Y."/>
            <person name="Yu L."/>
            <person name="Huang J."/>
            <person name="Yang P."/>
            <person name="Peng Q."/>
            <person name="Zhang J."/>
            <person name="Jiang W."/>
            <person name="Zhang Z."/>
            <person name="Lin K."/>
            <person name="Ro D.K."/>
            <person name="Chen X."/>
            <person name="Xiong X."/>
            <person name="Shang Y."/>
            <person name="Huang S."/>
            <person name="Zeng J."/>
        </authorList>
    </citation>
    <scope>NUCLEOTIDE SEQUENCE [LARGE SCALE GENOMIC DNA]</scope>
    <source>
        <strain evidence="3">cv. BLH2017</strain>
        <tissue evidence="2">Root</tissue>
    </source>
</reference>
<comment type="caution">
    <text evidence="2">The sequence shown here is derived from an EMBL/GenBank/DDBJ whole genome shotgun (WGS) entry which is preliminary data.</text>
</comment>
<dbReference type="Pfam" id="PF17257">
    <property type="entry name" value="DUF5323"/>
    <property type="match status" value="1"/>
</dbReference>
<dbReference type="Proteomes" id="UP000195402">
    <property type="component" value="Unassembled WGS sequence"/>
</dbReference>
<keyword evidence="3" id="KW-1185">Reference proteome</keyword>
<dbReference type="AlphaFoldDB" id="A0A200QA63"/>
<dbReference type="InParanoid" id="A0A200QA63"/>
<dbReference type="GO" id="GO:0005840">
    <property type="term" value="C:ribosome"/>
    <property type="evidence" value="ECO:0007669"/>
    <property type="project" value="UniProtKB-KW"/>
</dbReference>
<feature type="region of interest" description="Disordered" evidence="1">
    <location>
        <begin position="61"/>
        <end position="90"/>
    </location>
</feature>
<feature type="compositionally biased region" description="Basic residues" evidence="1">
    <location>
        <begin position="62"/>
        <end position="77"/>
    </location>
</feature>
<dbReference type="STRING" id="56857.A0A200QA63"/>
<name>A0A200QA63_MACCD</name>
<keyword evidence="2" id="KW-0689">Ribosomal protein</keyword>
<evidence type="ECO:0000313" key="2">
    <source>
        <dbReference type="EMBL" id="OVA07350.1"/>
    </source>
</evidence>
<accession>A0A200QA63</accession>
<keyword evidence="2" id="KW-0687">Ribonucleoprotein</keyword>